<dbReference type="PANTHER" id="PTHR43479">
    <property type="entry name" value="ACREF/ENVCD OPERON REPRESSOR-RELATED"/>
    <property type="match status" value="1"/>
</dbReference>
<dbReference type="SUPFAM" id="SSF46689">
    <property type="entry name" value="Homeodomain-like"/>
    <property type="match status" value="1"/>
</dbReference>
<evidence type="ECO:0000256" key="2">
    <source>
        <dbReference type="PROSITE-ProRule" id="PRU00335"/>
    </source>
</evidence>
<gene>
    <name evidence="5" type="ORF">GCM10009039_27100</name>
</gene>
<dbReference type="AlphaFoldDB" id="A0A830FEL5"/>
<dbReference type="Gene3D" id="1.10.357.10">
    <property type="entry name" value="Tetracycline Repressor, domain 2"/>
    <property type="match status" value="1"/>
</dbReference>
<evidence type="ECO:0000313" key="5">
    <source>
        <dbReference type="EMBL" id="GGL67702.1"/>
    </source>
</evidence>
<dbReference type="EMBL" id="BMPG01000003">
    <property type="protein sequence ID" value="GGL67702.1"/>
    <property type="molecule type" value="Genomic_DNA"/>
</dbReference>
<evidence type="ECO:0000256" key="3">
    <source>
        <dbReference type="SAM" id="Coils"/>
    </source>
</evidence>
<dbReference type="OrthoDB" id="135877at2157"/>
<reference evidence="5" key="1">
    <citation type="journal article" date="2014" name="Int. J. Syst. Evol. Microbiol.">
        <title>Complete genome sequence of Corynebacterium casei LMG S-19264T (=DSM 44701T), isolated from a smear-ripened cheese.</title>
        <authorList>
            <consortium name="US DOE Joint Genome Institute (JGI-PGF)"/>
            <person name="Walter F."/>
            <person name="Albersmeier A."/>
            <person name="Kalinowski J."/>
            <person name="Ruckert C."/>
        </authorList>
    </citation>
    <scope>NUCLEOTIDE SEQUENCE</scope>
    <source>
        <strain evidence="5">JCM 19596</strain>
    </source>
</reference>
<evidence type="ECO:0000259" key="4">
    <source>
        <dbReference type="PROSITE" id="PS50977"/>
    </source>
</evidence>
<dbReference type="RefSeq" id="WP_188979783.1">
    <property type="nucleotide sequence ID" value="NZ_BMPG01000003.1"/>
</dbReference>
<proteinExistence type="predicted"/>
<comment type="caution">
    <text evidence="5">The sequence shown here is derived from an EMBL/GenBank/DDBJ whole genome shotgun (WGS) entry which is preliminary data.</text>
</comment>
<name>A0A830FEL5_9EURY</name>
<keyword evidence="1 2" id="KW-0238">DNA-binding</keyword>
<dbReference type="InterPro" id="IPR009057">
    <property type="entry name" value="Homeodomain-like_sf"/>
</dbReference>
<dbReference type="InterPro" id="IPR001647">
    <property type="entry name" value="HTH_TetR"/>
</dbReference>
<evidence type="ECO:0000256" key="1">
    <source>
        <dbReference type="ARBA" id="ARBA00023125"/>
    </source>
</evidence>
<dbReference type="GO" id="GO:0003677">
    <property type="term" value="F:DNA binding"/>
    <property type="evidence" value="ECO:0007669"/>
    <property type="project" value="UniProtKB-UniRule"/>
</dbReference>
<dbReference type="Pfam" id="PF00440">
    <property type="entry name" value="TetR_N"/>
    <property type="match status" value="1"/>
</dbReference>
<keyword evidence="3" id="KW-0175">Coiled coil</keyword>
<keyword evidence="6" id="KW-1185">Reference proteome</keyword>
<feature type="DNA-binding region" description="H-T-H motif" evidence="2">
    <location>
        <begin position="33"/>
        <end position="52"/>
    </location>
</feature>
<protein>
    <recommendedName>
        <fullName evidence="4">HTH tetR-type domain-containing protein</fullName>
    </recommendedName>
</protein>
<reference evidence="5" key="2">
    <citation type="submission" date="2020-09" db="EMBL/GenBank/DDBJ databases">
        <authorList>
            <person name="Sun Q."/>
            <person name="Ohkuma M."/>
        </authorList>
    </citation>
    <scope>NUCLEOTIDE SEQUENCE</scope>
    <source>
        <strain evidence="5">JCM 19596</strain>
    </source>
</reference>
<feature type="coiled-coil region" evidence="3">
    <location>
        <begin position="64"/>
        <end position="91"/>
    </location>
</feature>
<evidence type="ECO:0000313" key="6">
    <source>
        <dbReference type="Proteomes" id="UP000607197"/>
    </source>
</evidence>
<sequence length="204" mass="23783">MRNFTEEEREAIREDLLETGREVVGTYGFQKTTVSDITEPVGIAKGTFYHFFDSKSDYFLELISREHDRRFDRIEDELEDVTDATEGLERLFSTWARETEDGFFSEADTEDLMRSYDRQPGRDERDPEYERFVSRLRPILDALRERTDEEFPDLSAGQLGYLLEELETIVHFGDHPHDTEIDGWTGSVLYDLHIPALARGLTAD</sequence>
<dbReference type="Proteomes" id="UP000607197">
    <property type="component" value="Unassembled WGS sequence"/>
</dbReference>
<feature type="domain" description="HTH tetR-type" evidence="4">
    <location>
        <begin position="10"/>
        <end position="70"/>
    </location>
</feature>
<dbReference type="PROSITE" id="PS50977">
    <property type="entry name" value="HTH_TETR_2"/>
    <property type="match status" value="1"/>
</dbReference>
<dbReference type="PANTHER" id="PTHR43479:SF11">
    <property type="entry name" value="ACREF_ENVCD OPERON REPRESSOR-RELATED"/>
    <property type="match status" value="1"/>
</dbReference>
<organism evidence="5 6">
    <name type="scientific">Halocalculus aciditolerans</name>
    <dbReference type="NCBI Taxonomy" id="1383812"/>
    <lineage>
        <taxon>Archaea</taxon>
        <taxon>Methanobacteriati</taxon>
        <taxon>Methanobacteriota</taxon>
        <taxon>Stenosarchaea group</taxon>
        <taxon>Halobacteria</taxon>
        <taxon>Halobacteriales</taxon>
        <taxon>Halobacteriaceae</taxon>
        <taxon>Halocalculus</taxon>
    </lineage>
</organism>
<dbReference type="InterPro" id="IPR050624">
    <property type="entry name" value="HTH-type_Tx_Regulator"/>
</dbReference>
<accession>A0A830FEL5</accession>